<evidence type="ECO:0000256" key="2">
    <source>
        <dbReference type="SAM" id="Phobius"/>
    </source>
</evidence>
<dbReference type="InterPro" id="IPR057507">
    <property type="entry name" value="Sha_B-like_N"/>
</dbReference>
<dbReference type="Proteomes" id="UP000019118">
    <property type="component" value="Unassembled WGS sequence"/>
</dbReference>
<feature type="region of interest" description="Disordered" evidence="1">
    <location>
        <begin position="354"/>
        <end position="383"/>
    </location>
</feature>
<feature type="region of interest" description="Disordered" evidence="1">
    <location>
        <begin position="1072"/>
        <end position="1091"/>
    </location>
</feature>
<dbReference type="PANTHER" id="PTHR39387:SF1">
    <property type="entry name" value="SHAVENOID, ISOFORM B"/>
    <property type="match status" value="1"/>
</dbReference>
<evidence type="ECO:0000313" key="5">
    <source>
        <dbReference type="EnsemblMetazoa" id="XP_019767406.1"/>
    </source>
</evidence>
<dbReference type="AlphaFoldDB" id="A0AAR5Q2R9"/>
<dbReference type="PANTHER" id="PTHR39387">
    <property type="entry name" value="SHAVENOID, ISOFORM B"/>
    <property type="match status" value="1"/>
</dbReference>
<dbReference type="KEGG" id="dpa:109542571"/>
<protein>
    <recommendedName>
        <fullName evidence="4">Shavenoid isoform B-like N-terminal domain-containing protein</fullName>
    </recommendedName>
</protein>
<name>A0AAR5Q2R9_DENPD</name>
<dbReference type="EnsemblMetazoa" id="XM_019911847.1">
    <property type="protein sequence ID" value="XP_019767406.1"/>
    <property type="gene ID" value="LOC109542571"/>
</dbReference>
<sequence length="1153" mass="127707">MEACVTLWQASWLLALIAMVQTQITTEILKITRHNSGDIFSSAPDKNRPCTEETCIGVSSGTAVAISGKDLCTCRCHQHLPAFRDDLQICVDDINECILAPFVGGSTSQQIPFVFLPLKDQIIHPSKEISFTGIHKPVCAVSEAKFLTEAGWADLRKPLDNDVPFRLFRDEGRTFLQWIGEPELRNKMSGRMVLVHLMCRELEDQPLAAPNKDIFGPCVAFRIVGTPSKIHSNVTEVAFSLDAHSGSEKDSLSVSEYVAIGICSVLLGLIYVASIFLYLHLKKRNSLKNSQTDRKNQNIVTVEEGVVKNNPLLSLTHHFGPAESAYSDTNSSDNENAPDLLQNHDKLVTSAIVHSQQRTRSRCSSPQGYSSSPEAYQENSSFERLPEENVSIVETLEDRPDSIKALSGAARKKLYFNPAYFEPHLLIAPPPAALEFLDKIREVIDIAKQKMSTKRYVPTLLHIPEEESNYSVEPSYDFSRPSSRRGSVISLKRENSRRKSCSGCPGCEPQDISAVYQRLPDFPSLAACQNCTAGNESKEHSIQKWLEDIPVLRLDERCGPVATPAGSNQRRIRSPTRSLPDSRADRALSPRPASEATARSHRKPAQLPRKEKVLKPMSPPPPVPVERRTTLPPPDMIHEAIEMENQADETRIPTLTKKQMNAVINELTVHKNMLEAANRELARRASAGYETDSLERNGKHPGYSTPSEYAEVASSQASPSLSTALPVDEEITMQNAIFNTQTGHMTLSKLSSEAAAGDDHDYELVVLKNHPQLFTGSPAGSYSLVSEVYVNNGYNYGSNPSSPSESNCSTMDKKSLKVRYEGGVEKPGKLLIEVEDCLDHYIPVNDSDEFEPDTLDRPNKYEKLSVAQSFEESVEENSNQILLRTTGSFKQAALDVNANHVESSNFHRVLGSLREMYQEKKLCKELEVDEDGKLLTLEERHSKRQRIKTTSNGPVVPPDLIPPPPPIYERPKPPIKVPKAVPSSETPNHPKNEPDRSANCIVGTPALPEYKLIQTHDFISDKNQCVFHSTIQHSSLKRLQPFNLRPEDPGYLSTDSNESRLRVLLNRKLLADQNGSETDESLGDGHSESGAESVETHSVFFGRYSRKPGGALSSSLDSGVLNCEDGQSSSDSETVSYTTVVPVSSNNNSLVMR</sequence>
<feature type="compositionally biased region" description="Polar residues" evidence="1">
    <location>
        <begin position="565"/>
        <end position="579"/>
    </location>
</feature>
<dbReference type="GO" id="GO:0005938">
    <property type="term" value="C:cell cortex"/>
    <property type="evidence" value="ECO:0007669"/>
    <property type="project" value="TreeGrafter"/>
</dbReference>
<feature type="domain" description="Shavenoid isoform B-like N-terminal" evidence="4">
    <location>
        <begin position="29"/>
        <end position="95"/>
    </location>
</feature>
<evidence type="ECO:0000259" key="4">
    <source>
        <dbReference type="Pfam" id="PF23328"/>
    </source>
</evidence>
<feature type="region of interest" description="Disordered" evidence="1">
    <location>
        <begin position="558"/>
        <end position="629"/>
    </location>
</feature>
<accession>A0AAR5Q2R9</accession>
<keyword evidence="2" id="KW-0472">Membrane</keyword>
<dbReference type="Pfam" id="PF23328">
    <property type="entry name" value="Sha_B_N"/>
    <property type="match status" value="1"/>
</dbReference>
<keyword evidence="2" id="KW-1133">Transmembrane helix</keyword>
<keyword evidence="3" id="KW-0732">Signal</keyword>
<feature type="signal peptide" evidence="3">
    <location>
        <begin position="1"/>
        <end position="22"/>
    </location>
</feature>
<feature type="compositionally biased region" description="Pro residues" evidence="1">
    <location>
        <begin position="955"/>
        <end position="968"/>
    </location>
</feature>
<evidence type="ECO:0000256" key="1">
    <source>
        <dbReference type="SAM" id="MobiDB-lite"/>
    </source>
</evidence>
<evidence type="ECO:0000256" key="3">
    <source>
        <dbReference type="SAM" id="SignalP"/>
    </source>
</evidence>
<dbReference type="EnsemblMetazoa" id="XM_019911846.1">
    <property type="protein sequence ID" value="XP_019767405.1"/>
    <property type="gene ID" value="LOC109542571"/>
</dbReference>
<feature type="region of interest" description="Disordered" evidence="1">
    <location>
        <begin position="688"/>
        <end position="707"/>
    </location>
</feature>
<feature type="transmembrane region" description="Helical" evidence="2">
    <location>
        <begin position="257"/>
        <end position="279"/>
    </location>
</feature>
<dbReference type="GO" id="GO:0035317">
    <property type="term" value="P:imaginal disc-derived wing hair organization"/>
    <property type="evidence" value="ECO:0007669"/>
    <property type="project" value="TreeGrafter"/>
</dbReference>
<keyword evidence="2" id="KW-0812">Transmembrane</keyword>
<keyword evidence="6" id="KW-1185">Reference proteome</keyword>
<feature type="region of interest" description="Disordered" evidence="1">
    <location>
        <begin position="941"/>
        <end position="998"/>
    </location>
</feature>
<reference evidence="5" key="2">
    <citation type="submission" date="2024-08" db="UniProtKB">
        <authorList>
            <consortium name="EnsemblMetazoa"/>
        </authorList>
    </citation>
    <scope>IDENTIFICATION</scope>
</reference>
<evidence type="ECO:0000313" key="6">
    <source>
        <dbReference type="Proteomes" id="UP000019118"/>
    </source>
</evidence>
<feature type="compositionally biased region" description="Polar residues" evidence="1">
    <location>
        <begin position="354"/>
        <end position="382"/>
    </location>
</feature>
<organism evidence="5 6">
    <name type="scientific">Dendroctonus ponderosae</name>
    <name type="common">Mountain pine beetle</name>
    <dbReference type="NCBI Taxonomy" id="77166"/>
    <lineage>
        <taxon>Eukaryota</taxon>
        <taxon>Metazoa</taxon>
        <taxon>Ecdysozoa</taxon>
        <taxon>Arthropoda</taxon>
        <taxon>Hexapoda</taxon>
        <taxon>Insecta</taxon>
        <taxon>Pterygota</taxon>
        <taxon>Neoptera</taxon>
        <taxon>Endopterygota</taxon>
        <taxon>Coleoptera</taxon>
        <taxon>Polyphaga</taxon>
        <taxon>Cucujiformia</taxon>
        <taxon>Curculionidae</taxon>
        <taxon>Scolytinae</taxon>
        <taxon>Dendroctonus</taxon>
    </lineage>
</organism>
<proteinExistence type="predicted"/>
<dbReference type="GeneID" id="109542571"/>
<reference evidence="6" key="1">
    <citation type="journal article" date="2013" name="Genome Biol.">
        <title>Draft genome of the mountain pine beetle, Dendroctonus ponderosae Hopkins, a major forest pest.</title>
        <authorList>
            <person name="Keeling C.I."/>
            <person name="Yuen M.M."/>
            <person name="Liao N.Y."/>
            <person name="Docking T.R."/>
            <person name="Chan S.K."/>
            <person name="Taylor G.A."/>
            <person name="Palmquist D.L."/>
            <person name="Jackman S.D."/>
            <person name="Nguyen A."/>
            <person name="Li M."/>
            <person name="Henderson H."/>
            <person name="Janes J.K."/>
            <person name="Zhao Y."/>
            <person name="Pandoh P."/>
            <person name="Moore R."/>
            <person name="Sperling F.A."/>
            <person name="Huber D.P."/>
            <person name="Birol I."/>
            <person name="Jones S.J."/>
            <person name="Bohlmann J."/>
        </authorList>
    </citation>
    <scope>NUCLEOTIDE SEQUENCE</scope>
</reference>
<feature type="chain" id="PRO_5044712655" description="Shavenoid isoform B-like N-terminal domain-containing protein" evidence="3">
    <location>
        <begin position="23"/>
        <end position="1153"/>
    </location>
</feature>